<evidence type="ECO:0000313" key="3">
    <source>
        <dbReference type="EMBL" id="QLQ81595.1"/>
    </source>
</evidence>
<feature type="coiled-coil region" evidence="1">
    <location>
        <begin position="578"/>
        <end position="605"/>
    </location>
</feature>
<protein>
    <submittedName>
        <fullName evidence="3">Uncharacterized protein</fullName>
    </submittedName>
</protein>
<reference evidence="3 4" key="1">
    <citation type="submission" date="2020-06" db="EMBL/GenBank/DDBJ databases">
        <title>The yeast mating-type switching endonuclease HO is a domesticated member of an unorthodox homing genetic element family.</title>
        <authorList>
            <person name="Coughlan A.Y."/>
            <person name="Lombardi L."/>
            <person name="Braun-Galleani S."/>
            <person name="Martos A.R."/>
            <person name="Galeote V."/>
            <person name="Bigey F."/>
            <person name="Dequin S."/>
            <person name="Byrne K.P."/>
            <person name="Wolfe K.H."/>
        </authorList>
    </citation>
    <scope>NUCLEOTIDE SEQUENCE [LARGE SCALE GENOMIC DNA]</scope>
    <source>
        <strain evidence="3 4">CBS2947</strain>
    </source>
</reference>
<sequence>MSASNSCAPANEAIKRSQEDSESFNGQEEVPRTLRFQLENKNDQIVNEQQEPKFDENQANQTAQEESCEQQNVSESEDYENDESESESSVYEDFETEESEYEEYDGPDDYITGVFDISNVNPAVEDAIAYYNEIGAERRTLYSRQQLAVILDAQREEYYSKTSDDDDNSASSESFQKVGPFLLPPYNPLYDKIRQKRSERRLQFGATRVIRFKKSDIVAKDGSKVPKNKQPGKSILKNAKDQLFVTPNYDFDLVGKSKLSTAIGRLYNLCGMPLEILDKNALVRSTEKLAGGFANAFKTKELCWKRVSDEAVRVRDEALKKCNEEMEALQVEKNALNAEVVELRQELRGAEISLEDEARESRINLSLAEAKEQDLKQVIVQMETIKLDLLKFKSMADNLQVENDALRKELKNSQNNLQEQRKASKPVLKEIKKLEAGMEKEQKYVVDGQQKLAFLERYRRESFVLQKKIEGLEDSNRKLVSESGKLQELNEELLRKSGLLKNSLALTVEDLKASKRREAELAMTNKGLARQLDESKANVRQLIDTNTAYRGKFDLRYQEFEKKYTQVSMDCINRRSDIEKTKLEMEKMGESLKETRKEMDRKRGNNTVSICSENMVIHELPIDVSTAQSSHVKGRHRLFQSLTNRFYSSPVINTGEV</sequence>
<gene>
    <name evidence="3" type="ORF">HG537_0F03560</name>
</gene>
<keyword evidence="1" id="KW-0175">Coiled coil</keyword>
<name>A0A7H9HYF8_9SACH</name>
<evidence type="ECO:0000313" key="4">
    <source>
        <dbReference type="Proteomes" id="UP000510647"/>
    </source>
</evidence>
<accession>A0A7H9HYF8</accession>
<organism evidence="3 4">
    <name type="scientific">Torulaspora globosa</name>
    <dbReference type="NCBI Taxonomy" id="48254"/>
    <lineage>
        <taxon>Eukaryota</taxon>
        <taxon>Fungi</taxon>
        <taxon>Dikarya</taxon>
        <taxon>Ascomycota</taxon>
        <taxon>Saccharomycotina</taxon>
        <taxon>Saccharomycetes</taxon>
        <taxon>Saccharomycetales</taxon>
        <taxon>Saccharomycetaceae</taxon>
        <taxon>Torulaspora</taxon>
    </lineage>
</organism>
<dbReference type="Proteomes" id="UP000510647">
    <property type="component" value="Chromosome 6"/>
</dbReference>
<feature type="compositionally biased region" description="Polar residues" evidence="2">
    <location>
        <begin position="57"/>
        <end position="71"/>
    </location>
</feature>
<keyword evidence="4" id="KW-1185">Reference proteome</keyword>
<proteinExistence type="predicted"/>
<feature type="region of interest" description="Disordered" evidence="2">
    <location>
        <begin position="1"/>
        <end position="108"/>
    </location>
</feature>
<feature type="coiled-coil region" evidence="1">
    <location>
        <begin position="389"/>
        <end position="423"/>
    </location>
</feature>
<dbReference type="OrthoDB" id="4071171at2759"/>
<dbReference type="AlphaFoldDB" id="A0A7H9HYF8"/>
<evidence type="ECO:0000256" key="2">
    <source>
        <dbReference type="SAM" id="MobiDB-lite"/>
    </source>
</evidence>
<evidence type="ECO:0000256" key="1">
    <source>
        <dbReference type="SAM" id="Coils"/>
    </source>
</evidence>
<feature type="coiled-coil region" evidence="1">
    <location>
        <begin position="455"/>
        <end position="492"/>
    </location>
</feature>
<dbReference type="EMBL" id="CP059272">
    <property type="protein sequence ID" value="QLQ81595.1"/>
    <property type="molecule type" value="Genomic_DNA"/>
</dbReference>
<feature type="compositionally biased region" description="Acidic residues" evidence="2">
    <location>
        <begin position="75"/>
        <end position="108"/>
    </location>
</feature>
<feature type="coiled-coil region" evidence="1">
    <location>
        <begin position="319"/>
        <end position="360"/>
    </location>
</feature>